<dbReference type="CDD" id="cd04301">
    <property type="entry name" value="NAT_SF"/>
    <property type="match status" value="1"/>
</dbReference>
<evidence type="ECO:0000256" key="1">
    <source>
        <dbReference type="ARBA" id="ARBA00022491"/>
    </source>
</evidence>
<keyword evidence="3" id="KW-0808">Transferase</keyword>
<gene>
    <name evidence="7" type="ORF">IED13_28380</name>
</gene>
<keyword evidence="2" id="KW-1277">Toxin-antitoxin system</keyword>
<keyword evidence="8" id="KW-1185">Reference proteome</keyword>
<evidence type="ECO:0000259" key="6">
    <source>
        <dbReference type="PROSITE" id="PS51186"/>
    </source>
</evidence>
<keyword evidence="4" id="KW-0012">Acyltransferase</keyword>
<protein>
    <submittedName>
        <fullName evidence="7">GNAT family N-acetyltransferase</fullName>
    </submittedName>
</protein>
<keyword evidence="1" id="KW-0678">Repressor</keyword>
<dbReference type="PROSITE" id="PS51186">
    <property type="entry name" value="GNAT"/>
    <property type="match status" value="1"/>
</dbReference>
<dbReference type="GO" id="GO:0016747">
    <property type="term" value="F:acyltransferase activity, transferring groups other than amino-acyl groups"/>
    <property type="evidence" value="ECO:0007669"/>
    <property type="project" value="InterPro"/>
</dbReference>
<sequence length="173" mass="18274">MALSAPEPLTAEHDVSEFSCGKPTLDHWLKTRALANQEKGFTAVVAVHDAGRVVGYYGLAPTGAVPSILPRAIRTGQPPNPVPCLLLGQLATDTAWAGQGIGTGLMKHALERCVQAARLVGGRALMVNAVDEEAARFWQRRGFLRSKDDPLVLLRSIADIAAMLAAGGIGREG</sequence>
<reference evidence="7" key="1">
    <citation type="submission" date="2020-09" db="EMBL/GenBank/DDBJ databases">
        <title>Bosea spartocytisi sp. nov. a root nodule endophyte of Spartocytisus supranubius in the high mountain ecosystem fo the Teide National Park (Canary Islands, Spain).</title>
        <authorList>
            <person name="Pulido-Suarez L."/>
            <person name="Peix A."/>
            <person name="Igual J.M."/>
            <person name="Socas-Perez N."/>
            <person name="Velazquez E."/>
            <person name="Flores-Felix J.D."/>
            <person name="Leon-Barrios M."/>
        </authorList>
    </citation>
    <scope>NUCLEOTIDE SEQUENCE</scope>
    <source>
        <strain evidence="7">SSUT16</strain>
    </source>
</reference>
<evidence type="ECO:0000313" key="8">
    <source>
        <dbReference type="Proteomes" id="UP000619295"/>
    </source>
</evidence>
<proteinExistence type="predicted"/>
<evidence type="ECO:0000256" key="3">
    <source>
        <dbReference type="ARBA" id="ARBA00022679"/>
    </source>
</evidence>
<evidence type="ECO:0000256" key="4">
    <source>
        <dbReference type="ARBA" id="ARBA00023315"/>
    </source>
</evidence>
<evidence type="ECO:0000256" key="5">
    <source>
        <dbReference type="ARBA" id="ARBA00049880"/>
    </source>
</evidence>
<dbReference type="PANTHER" id="PTHR36449">
    <property type="entry name" value="ACETYLTRANSFERASE-RELATED"/>
    <property type="match status" value="1"/>
</dbReference>
<dbReference type="PANTHER" id="PTHR36449:SF1">
    <property type="entry name" value="ACETYLTRANSFERASE"/>
    <property type="match status" value="1"/>
</dbReference>
<dbReference type="InterPro" id="IPR000182">
    <property type="entry name" value="GNAT_dom"/>
</dbReference>
<feature type="domain" description="N-acetyltransferase" evidence="6">
    <location>
        <begin position="1"/>
        <end position="166"/>
    </location>
</feature>
<dbReference type="InterPro" id="IPR016181">
    <property type="entry name" value="Acyl_CoA_acyltransferase"/>
</dbReference>
<dbReference type="EMBL" id="JACXWY010000054">
    <property type="protein sequence ID" value="MBD3849627.1"/>
    <property type="molecule type" value="Genomic_DNA"/>
</dbReference>
<name>A0A927I395_9HYPH</name>
<dbReference type="Proteomes" id="UP000619295">
    <property type="component" value="Unassembled WGS sequence"/>
</dbReference>
<dbReference type="RefSeq" id="WP_024343504.1">
    <property type="nucleotide sequence ID" value="NZ_JACXWY010000054.1"/>
</dbReference>
<evidence type="ECO:0000313" key="7">
    <source>
        <dbReference type="EMBL" id="MBD3849627.1"/>
    </source>
</evidence>
<organism evidence="7 8">
    <name type="scientific">Bosea spartocytisi</name>
    <dbReference type="NCBI Taxonomy" id="2773451"/>
    <lineage>
        <taxon>Bacteria</taxon>
        <taxon>Pseudomonadati</taxon>
        <taxon>Pseudomonadota</taxon>
        <taxon>Alphaproteobacteria</taxon>
        <taxon>Hyphomicrobiales</taxon>
        <taxon>Boseaceae</taxon>
        <taxon>Bosea</taxon>
    </lineage>
</organism>
<dbReference type="Pfam" id="PF00583">
    <property type="entry name" value="Acetyltransf_1"/>
    <property type="match status" value="1"/>
</dbReference>
<comment type="caution">
    <text evidence="7">The sequence shown here is derived from an EMBL/GenBank/DDBJ whole genome shotgun (WGS) entry which is preliminary data.</text>
</comment>
<evidence type="ECO:0000256" key="2">
    <source>
        <dbReference type="ARBA" id="ARBA00022649"/>
    </source>
</evidence>
<comment type="catalytic activity">
    <reaction evidence="5">
        <text>glycyl-tRNA(Gly) + acetyl-CoA = N-acetylglycyl-tRNA(Gly) + CoA + H(+)</text>
        <dbReference type="Rhea" id="RHEA:81867"/>
        <dbReference type="Rhea" id="RHEA-COMP:9683"/>
        <dbReference type="Rhea" id="RHEA-COMP:19766"/>
        <dbReference type="ChEBI" id="CHEBI:15378"/>
        <dbReference type="ChEBI" id="CHEBI:57287"/>
        <dbReference type="ChEBI" id="CHEBI:57288"/>
        <dbReference type="ChEBI" id="CHEBI:78522"/>
        <dbReference type="ChEBI" id="CHEBI:232036"/>
    </reaction>
</comment>
<dbReference type="AlphaFoldDB" id="A0A927I395"/>
<dbReference type="Gene3D" id="3.40.630.30">
    <property type="match status" value="1"/>
</dbReference>
<dbReference type="SUPFAM" id="SSF55729">
    <property type="entry name" value="Acyl-CoA N-acyltransferases (Nat)"/>
    <property type="match status" value="1"/>
</dbReference>
<accession>A0A927I395</accession>